<dbReference type="AlphaFoldDB" id="A0A8T3VGF1"/>
<gene>
    <name evidence="2" type="ORF">E7Z74_03360</name>
</gene>
<dbReference type="CDD" id="cd10441">
    <property type="entry name" value="GIY-YIG_COG1833"/>
    <property type="match status" value="1"/>
</dbReference>
<dbReference type="Proteomes" id="UP000713479">
    <property type="component" value="Unassembled WGS sequence"/>
</dbReference>
<name>A0A8T3VGF1_9EURY</name>
<dbReference type="EMBL" id="SUTF01000004">
    <property type="protein sequence ID" value="MBE6510293.1"/>
    <property type="molecule type" value="Genomic_DNA"/>
</dbReference>
<feature type="domain" description="GIY-YIG" evidence="1">
    <location>
        <begin position="18"/>
        <end position="113"/>
    </location>
</feature>
<comment type="caution">
    <text evidence="2">The sequence shown here is derived from an EMBL/GenBank/DDBJ whole genome shotgun (WGS) entry which is preliminary data.</text>
</comment>
<dbReference type="PANTHER" id="PTHR37460:SF1">
    <property type="entry name" value="ENDONUCLEASE III"/>
    <property type="match status" value="1"/>
</dbReference>
<sequence length="141" mass="16659">MNGCYCLIIEFNENKKLKIGSRLKIDFKKGCYVYIGSAMNNLKSRVKRHLSNEKKLHWHVDYLLKHSEITEVIYNLDKKVECELSKEMSKNNEYIQDFGCSDCECESHLYYFKNEKEAIEEVIKAYNSIDCEFRIGISDFS</sequence>
<protein>
    <submittedName>
        <fullName evidence="2">GIY-YIG nuclease family protein</fullName>
    </submittedName>
</protein>
<dbReference type="Pfam" id="PF01986">
    <property type="entry name" value="DUF123"/>
    <property type="match status" value="1"/>
</dbReference>
<dbReference type="InterPro" id="IPR000305">
    <property type="entry name" value="GIY-YIG_endonuc"/>
</dbReference>
<dbReference type="SMART" id="SM00465">
    <property type="entry name" value="GIYc"/>
    <property type="match status" value="1"/>
</dbReference>
<organism evidence="2 3">
    <name type="scientific">Methanobrevibacter millerae</name>
    <dbReference type="NCBI Taxonomy" id="230361"/>
    <lineage>
        <taxon>Archaea</taxon>
        <taxon>Methanobacteriati</taxon>
        <taxon>Methanobacteriota</taxon>
        <taxon>Methanomada group</taxon>
        <taxon>Methanobacteria</taxon>
        <taxon>Methanobacteriales</taxon>
        <taxon>Methanobacteriaceae</taxon>
        <taxon>Methanobrevibacter</taxon>
    </lineage>
</organism>
<evidence type="ECO:0000259" key="1">
    <source>
        <dbReference type="SMART" id="SM00465"/>
    </source>
</evidence>
<evidence type="ECO:0000313" key="3">
    <source>
        <dbReference type="Proteomes" id="UP000713479"/>
    </source>
</evidence>
<dbReference type="PANTHER" id="PTHR37460">
    <property type="entry name" value="ENDONUCLEASE III"/>
    <property type="match status" value="1"/>
</dbReference>
<reference evidence="2" key="1">
    <citation type="submission" date="2019-04" db="EMBL/GenBank/DDBJ databases">
        <title>Evolution of Biomass-Degrading Anaerobic Consortia Revealed by Metagenomics.</title>
        <authorList>
            <person name="Peng X."/>
        </authorList>
    </citation>
    <scope>NUCLEOTIDE SEQUENCE</scope>
    <source>
        <strain evidence="2">SIG13</strain>
    </source>
</reference>
<evidence type="ECO:0000313" key="2">
    <source>
        <dbReference type="EMBL" id="MBE6510293.1"/>
    </source>
</evidence>
<dbReference type="InterPro" id="IPR002837">
    <property type="entry name" value="DUF123"/>
</dbReference>
<accession>A0A8T3VGF1</accession>
<proteinExistence type="predicted"/>